<feature type="domain" description="CSD" evidence="1">
    <location>
        <begin position="1"/>
        <end position="62"/>
    </location>
</feature>
<dbReference type="GO" id="GO:0003676">
    <property type="term" value="F:nucleic acid binding"/>
    <property type="evidence" value="ECO:0007669"/>
    <property type="project" value="InterPro"/>
</dbReference>
<dbReference type="InterPro" id="IPR049886">
    <property type="entry name" value="CFI_box_CTERM_dom"/>
</dbReference>
<protein>
    <recommendedName>
        <fullName evidence="1">CSD domain-containing protein</fullName>
    </recommendedName>
</protein>
<dbReference type="RefSeq" id="WP_120343146.1">
    <property type="nucleotide sequence ID" value="NZ_MCAS01000003.1"/>
</dbReference>
<dbReference type="OrthoDB" id="5568695at2"/>
<dbReference type="CDD" id="cd04458">
    <property type="entry name" value="CSP_CDS"/>
    <property type="match status" value="1"/>
</dbReference>
<gene>
    <name evidence="2" type="ORF">BCY88_16900</name>
</gene>
<dbReference type="EMBL" id="MCAS01000003">
    <property type="protein sequence ID" value="RKF49855.1"/>
    <property type="molecule type" value="Genomic_DNA"/>
</dbReference>
<dbReference type="InterPro" id="IPR002059">
    <property type="entry name" value="CSP_DNA-bd"/>
</dbReference>
<dbReference type="PANTHER" id="PTHR11544">
    <property type="entry name" value="COLD SHOCK DOMAIN CONTAINING PROTEINS"/>
    <property type="match status" value="1"/>
</dbReference>
<evidence type="ECO:0000313" key="3">
    <source>
        <dbReference type="Proteomes" id="UP000283709"/>
    </source>
</evidence>
<dbReference type="GO" id="GO:0005829">
    <property type="term" value="C:cytosol"/>
    <property type="evidence" value="ECO:0007669"/>
    <property type="project" value="UniProtKB-ARBA"/>
</dbReference>
<name>A0A420GX98_9BURK</name>
<dbReference type="SUPFAM" id="SSF50249">
    <property type="entry name" value="Nucleic acid-binding proteins"/>
    <property type="match status" value="1"/>
</dbReference>
<proteinExistence type="predicted"/>
<dbReference type="InterPro" id="IPR011129">
    <property type="entry name" value="CSD"/>
</dbReference>
<organism evidence="2 3">
    <name type="scientific">Paraburkholderia fungorum</name>
    <dbReference type="NCBI Taxonomy" id="134537"/>
    <lineage>
        <taxon>Bacteria</taxon>
        <taxon>Pseudomonadati</taxon>
        <taxon>Pseudomonadota</taxon>
        <taxon>Betaproteobacteria</taxon>
        <taxon>Burkholderiales</taxon>
        <taxon>Burkholderiaceae</taxon>
        <taxon>Paraburkholderia</taxon>
    </lineage>
</organism>
<reference evidence="2 3" key="1">
    <citation type="submission" date="2016-07" db="EMBL/GenBank/DDBJ databases">
        <title>Genome analysis of Burkholderia fungorum ES3-20.</title>
        <authorList>
            <person name="Xu D."/>
            <person name="Yao R."/>
            <person name="Zheng S."/>
        </authorList>
    </citation>
    <scope>NUCLEOTIDE SEQUENCE [LARGE SCALE GENOMIC DNA]</scope>
    <source>
        <strain evidence="2 3">ES3-20</strain>
    </source>
</reference>
<dbReference type="Gene3D" id="2.40.50.140">
    <property type="entry name" value="Nucleic acid-binding proteins"/>
    <property type="match status" value="1"/>
</dbReference>
<dbReference type="Pfam" id="PF00313">
    <property type="entry name" value="CSD"/>
    <property type="match status" value="1"/>
</dbReference>
<sequence>MRGTVKWFSQKRGYGFIVGQDGIDYHVSVRDVSGVTLPANGDTVEFEVTQGRRASRATKVTVLERAASPRQAAQSADDRVVCASCQKRMVPRMISYRGEPKKSVCPFCGATYRKFGCFLATAVYGDYDAPKVRLLRNFRDHVLNRSFVGRAMVRLYYRLSPPLANFLRTHPGSAAAVRFVLDMLIRSIALVNARSSWVNADRRSDKR</sequence>
<dbReference type="Proteomes" id="UP000283709">
    <property type="component" value="Unassembled WGS sequence"/>
</dbReference>
<dbReference type="AlphaFoldDB" id="A0A420GX98"/>
<dbReference type="InterPro" id="IPR050181">
    <property type="entry name" value="Cold_shock_domain"/>
</dbReference>
<dbReference type="NCBIfam" id="NF041770">
    <property type="entry name" value="CFI_box_CTERM"/>
    <property type="match status" value="1"/>
</dbReference>
<dbReference type="PROSITE" id="PS51857">
    <property type="entry name" value="CSD_2"/>
    <property type="match status" value="1"/>
</dbReference>
<dbReference type="PRINTS" id="PR00050">
    <property type="entry name" value="COLDSHOCK"/>
</dbReference>
<evidence type="ECO:0000313" key="2">
    <source>
        <dbReference type="EMBL" id="RKF49855.1"/>
    </source>
</evidence>
<accession>A0A420GX98</accession>
<dbReference type="InterPro" id="IPR012340">
    <property type="entry name" value="NA-bd_OB-fold"/>
</dbReference>
<comment type="caution">
    <text evidence="2">The sequence shown here is derived from an EMBL/GenBank/DDBJ whole genome shotgun (WGS) entry which is preliminary data.</text>
</comment>
<evidence type="ECO:0000259" key="1">
    <source>
        <dbReference type="PROSITE" id="PS51857"/>
    </source>
</evidence>
<dbReference type="SMART" id="SM00357">
    <property type="entry name" value="CSP"/>
    <property type="match status" value="1"/>
</dbReference>